<keyword evidence="2" id="KW-1185">Reference proteome</keyword>
<gene>
    <name evidence="1" type="ORF">MON41_25950</name>
</gene>
<dbReference type="Proteomes" id="UP001201985">
    <property type="component" value="Unassembled WGS sequence"/>
</dbReference>
<proteinExistence type="predicted"/>
<dbReference type="RefSeq" id="WP_120009837.1">
    <property type="nucleotide sequence ID" value="NZ_JALBUU010000125.1"/>
</dbReference>
<protein>
    <submittedName>
        <fullName evidence="1">Uncharacterized protein</fullName>
    </submittedName>
</protein>
<comment type="caution">
    <text evidence="1">The sequence shown here is derived from an EMBL/GenBank/DDBJ whole genome shotgun (WGS) entry which is preliminary data.</text>
</comment>
<organism evidence="1 2">
    <name type="scientific">Teichococcus vastitatis</name>
    <dbReference type="NCBI Taxonomy" id="2307076"/>
    <lineage>
        <taxon>Bacteria</taxon>
        <taxon>Pseudomonadati</taxon>
        <taxon>Pseudomonadota</taxon>
        <taxon>Alphaproteobacteria</taxon>
        <taxon>Acetobacterales</taxon>
        <taxon>Roseomonadaceae</taxon>
        <taxon>Roseomonas</taxon>
    </lineage>
</organism>
<accession>A0ABS9WED4</accession>
<name>A0ABS9WED4_9PROT</name>
<evidence type="ECO:0000313" key="1">
    <source>
        <dbReference type="EMBL" id="MCI0757080.1"/>
    </source>
</evidence>
<evidence type="ECO:0000313" key="2">
    <source>
        <dbReference type="Proteomes" id="UP001201985"/>
    </source>
</evidence>
<reference evidence="1 2" key="1">
    <citation type="submission" date="2022-03" db="EMBL/GenBank/DDBJ databases">
        <title>Complete genome analysis of Roseomonas KG 17.1 : a prolific producer of plant growth promoters.</title>
        <authorList>
            <person name="Saadouli I."/>
            <person name="Najjari A."/>
            <person name="Mosbah A."/>
            <person name="Ouzari H.I."/>
        </authorList>
    </citation>
    <scope>NUCLEOTIDE SEQUENCE [LARGE SCALE GENOMIC DNA]</scope>
    <source>
        <strain evidence="1 2">KG17-1</strain>
    </source>
</reference>
<dbReference type="EMBL" id="JALBUU010000125">
    <property type="protein sequence ID" value="MCI0757080.1"/>
    <property type="molecule type" value="Genomic_DNA"/>
</dbReference>
<sequence length="126" mass="13644">MMTRPTASGEQRKTCDDAATITRFTEREISQINRDVHSLPGSWTIFPHVDENGEVTLLLAPACWEDQDTALVLQRDVAGICVLLSVGDDVALQGMAPGVSAAMAMLWDCACRHTDSLAGLNWRASA</sequence>